<evidence type="ECO:0000313" key="4">
    <source>
        <dbReference type="Proteomes" id="UP001163798"/>
    </source>
</evidence>
<organism evidence="3 4">
    <name type="scientific">Lentinula aff. detonsa</name>
    <dbReference type="NCBI Taxonomy" id="2804958"/>
    <lineage>
        <taxon>Eukaryota</taxon>
        <taxon>Fungi</taxon>
        <taxon>Dikarya</taxon>
        <taxon>Basidiomycota</taxon>
        <taxon>Agaricomycotina</taxon>
        <taxon>Agaricomycetes</taxon>
        <taxon>Agaricomycetidae</taxon>
        <taxon>Agaricales</taxon>
        <taxon>Marasmiineae</taxon>
        <taxon>Omphalotaceae</taxon>
        <taxon>Lentinula</taxon>
    </lineage>
</organism>
<feature type="coiled-coil region" evidence="1">
    <location>
        <begin position="237"/>
        <end position="264"/>
    </location>
</feature>
<evidence type="ECO:0000256" key="1">
    <source>
        <dbReference type="SAM" id="Coils"/>
    </source>
</evidence>
<accession>A0AA38KSP9</accession>
<dbReference type="Proteomes" id="UP001163798">
    <property type="component" value="Unassembled WGS sequence"/>
</dbReference>
<sequence>MELDALRRSMEEIQSLKDVEVESHRSAAAISNSNYQELQVLYDALKVEYGNLQLRVQSMKESLALADAVKKMELDALERSVKDVQGEIHRKAMAQANSNYQELQVLYDALKTEYDDLQLHVQSMKESLASADTSKMELGALERSMEEIQSLRDAEVESHRTAMAQANELQARYHTLKEEHDTLQAHVQSIKDSLASADATKKMELAALKKSMSQLQSLRDAEVESHQTALAKFNSDYQKLQVLCDTLKANCDNLQSNNQALMECYKTIEADRCELQQHVSVLQEMNKTMANDTSKETTESVRRSMLEAQEAAISALRNLHEIEVRELRSQITQAPQQRNQNLSASCNDLQLNFHTIQQANFRLEAPFASFGSAVPFESPLHPTSSSFGIQPPPVLFGFPISSLSQPVETTSINSSFEMPPSKASNGFPASTSSFNLQS</sequence>
<keyword evidence="1" id="KW-0175">Coiled coil</keyword>
<evidence type="ECO:0000313" key="3">
    <source>
        <dbReference type="EMBL" id="KAJ3779637.1"/>
    </source>
</evidence>
<feature type="region of interest" description="Disordered" evidence="2">
    <location>
        <begin position="411"/>
        <end position="438"/>
    </location>
</feature>
<name>A0AA38KSP9_9AGAR</name>
<proteinExistence type="predicted"/>
<keyword evidence="4" id="KW-1185">Reference proteome</keyword>
<dbReference type="EMBL" id="MU794477">
    <property type="protein sequence ID" value="KAJ3779637.1"/>
    <property type="molecule type" value="Genomic_DNA"/>
</dbReference>
<feature type="coiled-coil region" evidence="1">
    <location>
        <begin position="159"/>
        <end position="186"/>
    </location>
</feature>
<protein>
    <submittedName>
        <fullName evidence="3">Uncharacterized protein</fullName>
    </submittedName>
</protein>
<gene>
    <name evidence="3" type="ORF">GGU10DRAFT_337855</name>
</gene>
<evidence type="ECO:0000256" key="2">
    <source>
        <dbReference type="SAM" id="MobiDB-lite"/>
    </source>
</evidence>
<comment type="caution">
    <text evidence="3">The sequence shown here is derived from an EMBL/GenBank/DDBJ whole genome shotgun (WGS) entry which is preliminary data.</text>
</comment>
<feature type="non-terminal residue" evidence="3">
    <location>
        <position position="1"/>
    </location>
</feature>
<dbReference type="AlphaFoldDB" id="A0AA38KSP9"/>
<reference evidence="3" key="1">
    <citation type="submission" date="2022-08" db="EMBL/GenBank/DDBJ databases">
        <authorList>
            <consortium name="DOE Joint Genome Institute"/>
            <person name="Min B."/>
            <person name="Riley R."/>
            <person name="Sierra-Patev S."/>
            <person name="Naranjo-Ortiz M."/>
            <person name="Looney B."/>
            <person name="Konkel Z."/>
            <person name="Slot J.C."/>
            <person name="Sakamoto Y."/>
            <person name="Steenwyk J.L."/>
            <person name="Rokas A."/>
            <person name="Carro J."/>
            <person name="Camarero S."/>
            <person name="Ferreira P."/>
            <person name="Molpeceres G."/>
            <person name="Ruiz-Duenas F.J."/>
            <person name="Serrano A."/>
            <person name="Henrissat B."/>
            <person name="Drula E."/>
            <person name="Hughes K.W."/>
            <person name="Mata J.L."/>
            <person name="Ishikawa N.K."/>
            <person name="Vargas-Isla R."/>
            <person name="Ushijima S."/>
            <person name="Smith C.A."/>
            <person name="Ahrendt S."/>
            <person name="Andreopoulos W."/>
            <person name="He G."/>
            <person name="Labutti K."/>
            <person name="Lipzen A."/>
            <person name="Ng V."/>
            <person name="Sandor L."/>
            <person name="Barry K."/>
            <person name="Martinez A.T."/>
            <person name="Xiao Y."/>
            <person name="Gibbons J.G."/>
            <person name="Terashima K."/>
            <person name="Hibbett D.S."/>
            <person name="Grigoriev I.V."/>
        </authorList>
    </citation>
    <scope>NUCLEOTIDE SEQUENCE</scope>
    <source>
        <strain evidence="3">TFB10291</strain>
    </source>
</reference>
<dbReference type="Gene3D" id="1.10.287.1490">
    <property type="match status" value="1"/>
</dbReference>
<feature type="coiled-coil region" evidence="1">
    <location>
        <begin position="93"/>
        <end position="127"/>
    </location>
</feature>